<keyword evidence="6 8" id="KW-1133">Transmembrane helix</keyword>
<evidence type="ECO:0000259" key="9">
    <source>
        <dbReference type="Pfam" id="PF02687"/>
    </source>
</evidence>
<dbReference type="GO" id="GO:0044874">
    <property type="term" value="P:lipoprotein localization to outer membrane"/>
    <property type="evidence" value="ECO:0007669"/>
    <property type="project" value="TreeGrafter"/>
</dbReference>
<accession>A0A318JVN1</accession>
<feature type="transmembrane region" description="Helical" evidence="8">
    <location>
        <begin position="333"/>
        <end position="353"/>
    </location>
</feature>
<feature type="domain" description="ABC3 transporter permease C-terminal" evidence="9">
    <location>
        <begin position="275"/>
        <end position="408"/>
    </location>
</feature>
<dbReference type="OrthoDB" id="9808461at2"/>
<evidence type="ECO:0000313" key="12">
    <source>
        <dbReference type="Proteomes" id="UP000248395"/>
    </source>
</evidence>
<evidence type="ECO:0000256" key="6">
    <source>
        <dbReference type="ARBA" id="ARBA00022989"/>
    </source>
</evidence>
<dbReference type="PANTHER" id="PTHR30489">
    <property type="entry name" value="LIPOPROTEIN-RELEASING SYSTEM TRANSMEMBRANE PROTEIN LOLE"/>
    <property type="match status" value="1"/>
</dbReference>
<feature type="transmembrane region" description="Helical" evidence="8">
    <location>
        <begin position="22"/>
        <end position="48"/>
    </location>
</feature>
<dbReference type="EMBL" id="QJKC01000005">
    <property type="protein sequence ID" value="PXX49040.1"/>
    <property type="molecule type" value="Genomic_DNA"/>
</dbReference>
<organism evidence="11 12">
    <name type="scientific">Aquitalea magnusonii</name>
    <dbReference type="NCBI Taxonomy" id="332411"/>
    <lineage>
        <taxon>Bacteria</taxon>
        <taxon>Pseudomonadati</taxon>
        <taxon>Pseudomonadota</taxon>
        <taxon>Betaproteobacteria</taxon>
        <taxon>Neisseriales</taxon>
        <taxon>Chromobacteriaceae</taxon>
        <taxon>Aquitalea</taxon>
    </lineage>
</organism>
<keyword evidence="3" id="KW-0813">Transport</keyword>
<keyword evidence="7 8" id="KW-0472">Membrane</keyword>
<feature type="transmembrane region" description="Helical" evidence="8">
    <location>
        <begin position="381"/>
        <end position="398"/>
    </location>
</feature>
<gene>
    <name evidence="11" type="ORF">DFR38_10576</name>
</gene>
<dbReference type="InterPro" id="IPR051447">
    <property type="entry name" value="Lipoprotein-release_system"/>
</dbReference>
<dbReference type="Proteomes" id="UP000248395">
    <property type="component" value="Unassembled WGS sequence"/>
</dbReference>
<dbReference type="Pfam" id="PF02687">
    <property type="entry name" value="FtsX"/>
    <property type="match status" value="1"/>
</dbReference>
<keyword evidence="4" id="KW-1003">Cell membrane</keyword>
<sequence length="415" mass="44880">MQWPFEVLIGLRYLRAKRRNGFISFISLISIVGIALGVAALIIVLSVMNGFQKEIRGRILSVASHVEISAFDGRLPQWQGVAKVAERDAHVLAAAPFVNGQGLFSAYGNVRGGLVRGIEPVLEDKVVDVGQHMLKGRLEALKPGQFGIVLGVELARQLNVGMGDKVTLFTPEGTVTPAGMIPRYKQFTVIGIFKVDMFEYDASLAMIHLQDAQVLSRLGDTVSGVRLKLDDPMLAPLVKANLQQALGQQDQVTDWTDTNANYFRAVQIEKRMMTIILTLIVAVAAFNLVSTLVMVVTDKQADIAILRTLGASPSSIMKIFMIQGSVAGVSGTLAGVAGGVLVALNLDVIVPLIERVLGTKLLSSEVYMIDYLPSDVQLGDVSTITVIALLLALLATIYPSWRAARTQPAEALRYE</sequence>
<evidence type="ECO:0000313" key="11">
    <source>
        <dbReference type="EMBL" id="PXX49040.1"/>
    </source>
</evidence>
<comment type="similarity">
    <text evidence="2">Belongs to the ABC-4 integral membrane protein family. LolC/E subfamily.</text>
</comment>
<evidence type="ECO:0000256" key="3">
    <source>
        <dbReference type="ARBA" id="ARBA00022448"/>
    </source>
</evidence>
<evidence type="ECO:0000256" key="1">
    <source>
        <dbReference type="ARBA" id="ARBA00004651"/>
    </source>
</evidence>
<evidence type="ECO:0000256" key="2">
    <source>
        <dbReference type="ARBA" id="ARBA00005236"/>
    </source>
</evidence>
<dbReference type="NCBIfam" id="TIGR02212">
    <property type="entry name" value="lolCE"/>
    <property type="match status" value="1"/>
</dbReference>
<keyword evidence="11" id="KW-0449">Lipoprotein</keyword>
<dbReference type="PANTHER" id="PTHR30489:SF0">
    <property type="entry name" value="LIPOPROTEIN-RELEASING SYSTEM TRANSMEMBRANE PROTEIN LOLE"/>
    <property type="match status" value="1"/>
</dbReference>
<dbReference type="GO" id="GO:0098797">
    <property type="term" value="C:plasma membrane protein complex"/>
    <property type="evidence" value="ECO:0007669"/>
    <property type="project" value="TreeGrafter"/>
</dbReference>
<dbReference type="GO" id="GO:0042953">
    <property type="term" value="P:lipoprotein transport"/>
    <property type="evidence" value="ECO:0007669"/>
    <property type="project" value="InterPro"/>
</dbReference>
<reference evidence="11 12" key="1">
    <citation type="submission" date="2018-05" db="EMBL/GenBank/DDBJ databases">
        <title>Genomic Encyclopedia of Type Strains, Phase IV (KMG-IV): sequencing the most valuable type-strain genomes for metagenomic binning, comparative biology and taxonomic classification.</title>
        <authorList>
            <person name="Goeker M."/>
        </authorList>
    </citation>
    <scope>NUCLEOTIDE SEQUENCE [LARGE SCALE GENOMIC DNA]</scope>
    <source>
        <strain evidence="11 12">DSM 25134</strain>
    </source>
</reference>
<dbReference type="Pfam" id="PF12704">
    <property type="entry name" value="MacB_PCD"/>
    <property type="match status" value="1"/>
</dbReference>
<comment type="caution">
    <text evidence="11">The sequence shown here is derived from an EMBL/GenBank/DDBJ whole genome shotgun (WGS) entry which is preliminary data.</text>
</comment>
<dbReference type="AlphaFoldDB" id="A0A318JVN1"/>
<proteinExistence type="inferred from homology"/>
<keyword evidence="5 8" id="KW-0812">Transmembrane</keyword>
<evidence type="ECO:0000256" key="7">
    <source>
        <dbReference type="ARBA" id="ARBA00023136"/>
    </source>
</evidence>
<dbReference type="InterPro" id="IPR025857">
    <property type="entry name" value="MacB_PCD"/>
</dbReference>
<dbReference type="InterPro" id="IPR003838">
    <property type="entry name" value="ABC3_permease_C"/>
</dbReference>
<dbReference type="RefSeq" id="WP_059286717.1">
    <property type="nucleotide sequence ID" value="NZ_LNQU01000103.1"/>
</dbReference>
<dbReference type="InterPro" id="IPR011925">
    <property type="entry name" value="LolCE_TM"/>
</dbReference>
<protein>
    <submittedName>
        <fullName evidence="11">Lipoprotein-releasing system permease protein</fullName>
    </submittedName>
</protein>
<feature type="domain" description="MacB-like periplasmic core" evidence="10">
    <location>
        <begin position="27"/>
        <end position="244"/>
    </location>
</feature>
<evidence type="ECO:0000256" key="5">
    <source>
        <dbReference type="ARBA" id="ARBA00022692"/>
    </source>
</evidence>
<comment type="subcellular location">
    <subcellularLocation>
        <location evidence="1">Cell membrane</location>
        <topology evidence="1">Multi-pass membrane protein</topology>
    </subcellularLocation>
</comment>
<name>A0A318JVN1_9NEIS</name>
<feature type="transmembrane region" description="Helical" evidence="8">
    <location>
        <begin position="274"/>
        <end position="297"/>
    </location>
</feature>
<evidence type="ECO:0000256" key="8">
    <source>
        <dbReference type="SAM" id="Phobius"/>
    </source>
</evidence>
<evidence type="ECO:0000259" key="10">
    <source>
        <dbReference type="Pfam" id="PF12704"/>
    </source>
</evidence>
<evidence type="ECO:0000256" key="4">
    <source>
        <dbReference type="ARBA" id="ARBA00022475"/>
    </source>
</evidence>
<keyword evidence="12" id="KW-1185">Reference proteome</keyword>